<comment type="caution">
    <text evidence="1">The sequence shown here is derived from an EMBL/GenBank/DDBJ whole genome shotgun (WGS) entry which is preliminary data.</text>
</comment>
<dbReference type="Proteomes" id="UP001408789">
    <property type="component" value="Unassembled WGS sequence"/>
</dbReference>
<dbReference type="AlphaFoldDB" id="A0AAP0CZX2"/>
<keyword evidence="2" id="KW-1185">Reference proteome</keyword>
<sequence length="69" mass="8030">MGKNRIGKWILRKAFDDEDHSYLPKNQEKAYKVLSAILKVAECGSSEFTDEKRLEMSVAQFIDHWLKVS</sequence>
<gene>
    <name evidence="1" type="ORF">SSX86_016564</name>
</gene>
<reference evidence="1 2" key="1">
    <citation type="submission" date="2024-04" db="EMBL/GenBank/DDBJ databases">
        <title>The reference genome of an endangered Asteraceae, Deinandra increscens subsp. villosa, native to the Central Coast of California.</title>
        <authorList>
            <person name="Guilliams M."/>
            <person name="Hasenstab-Lehman K."/>
            <person name="Meyer R."/>
            <person name="Mcevoy S."/>
        </authorList>
    </citation>
    <scope>NUCLEOTIDE SEQUENCE [LARGE SCALE GENOMIC DNA]</scope>
    <source>
        <tissue evidence="1">Leaf</tissue>
    </source>
</reference>
<name>A0AAP0CZX2_9ASTR</name>
<evidence type="ECO:0000313" key="2">
    <source>
        <dbReference type="Proteomes" id="UP001408789"/>
    </source>
</evidence>
<accession>A0AAP0CZX2</accession>
<protein>
    <submittedName>
        <fullName evidence="1">Uncharacterized protein</fullName>
    </submittedName>
</protein>
<evidence type="ECO:0000313" key="1">
    <source>
        <dbReference type="EMBL" id="KAK9065181.1"/>
    </source>
</evidence>
<dbReference type="EMBL" id="JBCNJP010000017">
    <property type="protein sequence ID" value="KAK9065181.1"/>
    <property type="molecule type" value="Genomic_DNA"/>
</dbReference>
<proteinExistence type="predicted"/>
<organism evidence="1 2">
    <name type="scientific">Deinandra increscens subsp. villosa</name>
    <dbReference type="NCBI Taxonomy" id="3103831"/>
    <lineage>
        <taxon>Eukaryota</taxon>
        <taxon>Viridiplantae</taxon>
        <taxon>Streptophyta</taxon>
        <taxon>Embryophyta</taxon>
        <taxon>Tracheophyta</taxon>
        <taxon>Spermatophyta</taxon>
        <taxon>Magnoliopsida</taxon>
        <taxon>eudicotyledons</taxon>
        <taxon>Gunneridae</taxon>
        <taxon>Pentapetalae</taxon>
        <taxon>asterids</taxon>
        <taxon>campanulids</taxon>
        <taxon>Asterales</taxon>
        <taxon>Asteraceae</taxon>
        <taxon>Asteroideae</taxon>
        <taxon>Heliantheae alliance</taxon>
        <taxon>Madieae</taxon>
        <taxon>Madiinae</taxon>
        <taxon>Deinandra</taxon>
    </lineage>
</organism>